<dbReference type="OrthoDB" id="9789133at2"/>
<feature type="domain" description="Metallo-beta-lactamase" evidence="1">
    <location>
        <begin position="21"/>
        <end position="175"/>
    </location>
</feature>
<dbReference type="InterPro" id="IPR050114">
    <property type="entry name" value="UPF0173_UPF0282_UlaG_hydrolase"/>
</dbReference>
<accession>A0A1Q9JID7</accession>
<comment type="caution">
    <text evidence="2">The sequence shown here is derived from an EMBL/GenBank/DDBJ whole genome shotgun (WGS) entry which is preliminary data.</text>
</comment>
<dbReference type="EMBL" id="MJIE01000001">
    <property type="protein sequence ID" value="OLR55887.1"/>
    <property type="molecule type" value="Genomic_DNA"/>
</dbReference>
<reference evidence="2 3" key="1">
    <citation type="journal article" date="2016" name="Appl. Environ. Microbiol.">
        <title>Function and Phylogeny of Bacterial Butyryl Coenzyme A:Acetate Transferases and Their Diversity in the Proximal Colon of Swine.</title>
        <authorList>
            <person name="Trachsel J."/>
            <person name="Bayles D.O."/>
            <person name="Looft T."/>
            <person name="Levine U.Y."/>
            <person name="Allen H.K."/>
        </authorList>
    </citation>
    <scope>NUCLEOTIDE SEQUENCE [LARGE SCALE GENOMIC DNA]</scope>
    <source>
        <strain evidence="2 3">68-3-10</strain>
    </source>
</reference>
<dbReference type="Pfam" id="PF12706">
    <property type="entry name" value="Lactamase_B_2"/>
    <property type="match status" value="1"/>
</dbReference>
<evidence type="ECO:0000313" key="3">
    <source>
        <dbReference type="Proteomes" id="UP000187404"/>
    </source>
</evidence>
<protein>
    <recommendedName>
        <fullName evidence="1">Metallo-beta-lactamase domain-containing protein</fullName>
    </recommendedName>
</protein>
<dbReference type="SUPFAM" id="SSF56281">
    <property type="entry name" value="Metallo-hydrolase/oxidoreductase"/>
    <property type="match status" value="1"/>
</dbReference>
<dbReference type="Gene3D" id="3.60.15.10">
    <property type="entry name" value="Ribonuclease Z/Hydroxyacylglutathione hydrolase-like"/>
    <property type="match status" value="1"/>
</dbReference>
<name>A0A1Q9JID7_9FIRM</name>
<proteinExistence type="predicted"/>
<dbReference type="InterPro" id="IPR001279">
    <property type="entry name" value="Metallo-B-lactamas"/>
</dbReference>
<evidence type="ECO:0000259" key="1">
    <source>
        <dbReference type="Pfam" id="PF12706"/>
    </source>
</evidence>
<keyword evidence="3" id="KW-1185">Reference proteome</keyword>
<dbReference type="PANTHER" id="PTHR43546">
    <property type="entry name" value="UPF0173 METAL-DEPENDENT HYDROLASE MJ1163-RELATED"/>
    <property type="match status" value="1"/>
</dbReference>
<dbReference type="RefSeq" id="WP_075712958.1">
    <property type="nucleotide sequence ID" value="NZ_MJIE01000001.1"/>
</dbReference>
<dbReference type="PANTHER" id="PTHR43546:SF3">
    <property type="entry name" value="UPF0173 METAL-DEPENDENT HYDROLASE MJ1163"/>
    <property type="match status" value="1"/>
</dbReference>
<organism evidence="2 3">
    <name type="scientific">Hornefia porci</name>
    <dbReference type="NCBI Taxonomy" id="2652292"/>
    <lineage>
        <taxon>Bacteria</taxon>
        <taxon>Bacillati</taxon>
        <taxon>Bacillota</taxon>
        <taxon>Clostridia</taxon>
        <taxon>Peptostreptococcales</taxon>
        <taxon>Anaerovoracaceae</taxon>
        <taxon>Hornefia</taxon>
    </lineage>
</organism>
<dbReference type="Proteomes" id="UP000187404">
    <property type="component" value="Unassembled WGS sequence"/>
</dbReference>
<gene>
    <name evidence="2" type="ORF">BHK98_07330</name>
</gene>
<dbReference type="STRING" id="1261640.BHK98_07330"/>
<sequence length="242" mass="27112">MDCKITLSVNAGVSIQIEGKKILVDAFFEAADEGISVMTQELFRRVMEAPEFQNANCLFFTHAHKDHYSAGMTKAYLEAYPDCLLIGPETVLPDETIRNPRAVLSEDISMKFHGIDFDFFQLLHEGGPSKETPHFGCLISVGGKNILMPGDGKFFTEELAAKVKGRNIDLAIMDFPWLTAPGGIDYVYGRINPSHVILYHLPAPEDDKFRYLSAVNYALAKLPKEKNVHILCRPLQTKEIHL</sequence>
<dbReference type="InterPro" id="IPR036866">
    <property type="entry name" value="RibonucZ/Hydroxyglut_hydro"/>
</dbReference>
<evidence type="ECO:0000313" key="2">
    <source>
        <dbReference type="EMBL" id="OLR55887.1"/>
    </source>
</evidence>
<dbReference type="AlphaFoldDB" id="A0A1Q9JID7"/>